<gene>
    <name evidence="2" type="ORF">BOTBODRAFT_178339</name>
</gene>
<keyword evidence="3" id="KW-1185">Reference proteome</keyword>
<dbReference type="InterPro" id="IPR052953">
    <property type="entry name" value="Ser-rich/MCO-related"/>
</dbReference>
<dbReference type="PANTHER" id="PTHR34883">
    <property type="entry name" value="SERINE-RICH PROTEIN, PUTATIVE-RELATED-RELATED"/>
    <property type="match status" value="1"/>
</dbReference>
<reference evidence="3" key="1">
    <citation type="journal article" date="2014" name="Proc. Natl. Acad. Sci. U.S.A.">
        <title>Extensive sampling of basidiomycete genomes demonstrates inadequacy of the white-rot/brown-rot paradigm for wood decay fungi.</title>
        <authorList>
            <person name="Riley R."/>
            <person name="Salamov A.A."/>
            <person name="Brown D.W."/>
            <person name="Nagy L.G."/>
            <person name="Floudas D."/>
            <person name="Held B.W."/>
            <person name="Levasseur A."/>
            <person name="Lombard V."/>
            <person name="Morin E."/>
            <person name="Otillar R."/>
            <person name="Lindquist E.A."/>
            <person name="Sun H."/>
            <person name="LaButti K.M."/>
            <person name="Schmutz J."/>
            <person name="Jabbour D."/>
            <person name="Luo H."/>
            <person name="Baker S.E."/>
            <person name="Pisabarro A.G."/>
            <person name="Walton J.D."/>
            <person name="Blanchette R.A."/>
            <person name="Henrissat B."/>
            <person name="Martin F."/>
            <person name="Cullen D."/>
            <person name="Hibbett D.S."/>
            <person name="Grigoriev I.V."/>
        </authorList>
    </citation>
    <scope>NUCLEOTIDE SEQUENCE [LARGE SCALE GENOMIC DNA]</scope>
    <source>
        <strain evidence="3">FD-172 SS1</strain>
    </source>
</reference>
<organism evidence="2 3">
    <name type="scientific">Botryobasidium botryosum (strain FD-172 SS1)</name>
    <dbReference type="NCBI Taxonomy" id="930990"/>
    <lineage>
        <taxon>Eukaryota</taxon>
        <taxon>Fungi</taxon>
        <taxon>Dikarya</taxon>
        <taxon>Basidiomycota</taxon>
        <taxon>Agaricomycotina</taxon>
        <taxon>Agaricomycetes</taxon>
        <taxon>Cantharellales</taxon>
        <taxon>Botryobasidiaceae</taxon>
        <taxon>Botryobasidium</taxon>
    </lineage>
</organism>
<protein>
    <recommendedName>
        <fullName evidence="4">Phytocyanin domain-containing protein</fullName>
    </recommendedName>
</protein>
<feature type="chain" id="PRO_5001645507" description="Phytocyanin domain-containing protein" evidence="1">
    <location>
        <begin position="22"/>
        <end position="180"/>
    </location>
</feature>
<evidence type="ECO:0000256" key="1">
    <source>
        <dbReference type="SAM" id="SignalP"/>
    </source>
</evidence>
<evidence type="ECO:0000313" key="3">
    <source>
        <dbReference type="Proteomes" id="UP000027195"/>
    </source>
</evidence>
<dbReference type="Proteomes" id="UP000027195">
    <property type="component" value="Unassembled WGS sequence"/>
</dbReference>
<evidence type="ECO:0000313" key="2">
    <source>
        <dbReference type="EMBL" id="KDQ10322.1"/>
    </source>
</evidence>
<dbReference type="CDD" id="cd00920">
    <property type="entry name" value="Cupredoxin"/>
    <property type="match status" value="1"/>
</dbReference>
<dbReference type="STRING" id="930990.A0A067MES1"/>
<keyword evidence="1" id="KW-0732">Signal</keyword>
<feature type="signal peptide" evidence="1">
    <location>
        <begin position="1"/>
        <end position="21"/>
    </location>
</feature>
<accession>A0A067MES1</accession>
<name>A0A067MES1_BOTB1</name>
<dbReference type="HOGENOM" id="CLU_053381_7_2_1"/>
<dbReference type="OrthoDB" id="1921208at2759"/>
<dbReference type="PANTHER" id="PTHR34883:SF4">
    <property type="entry name" value="CUPREDOXIN"/>
    <property type="match status" value="1"/>
</dbReference>
<evidence type="ECO:0008006" key="4">
    <source>
        <dbReference type="Google" id="ProtNLM"/>
    </source>
</evidence>
<dbReference type="SUPFAM" id="SSF49503">
    <property type="entry name" value="Cupredoxins"/>
    <property type="match status" value="1"/>
</dbReference>
<dbReference type="InterPro" id="IPR008972">
    <property type="entry name" value="Cupredoxin"/>
</dbReference>
<proteinExistence type="predicted"/>
<dbReference type="AlphaFoldDB" id="A0A067MES1"/>
<sequence length="180" mass="19234">MFATMLSAMFALLFTLPLASAWQQHRVTVGPNAQLIYDPPFISADIGDKVIFSFRQKNHTVTQSSFQSPCTPLLGPDGVTVIAFNSGFNPVGADVVDNFPEVSLTVLTTDPLWFHCEQTGHCAQGMVFAINPPADGNTFDKFKAAALATAAPPTGGSHARAENNRATRYATARAAFAAKD</sequence>
<dbReference type="Gene3D" id="2.60.40.420">
    <property type="entry name" value="Cupredoxins - blue copper proteins"/>
    <property type="match status" value="1"/>
</dbReference>
<dbReference type="InParanoid" id="A0A067MES1"/>
<dbReference type="EMBL" id="KL198069">
    <property type="protein sequence ID" value="KDQ10322.1"/>
    <property type="molecule type" value="Genomic_DNA"/>
</dbReference>